<dbReference type="PANTHER" id="PTHR42999:SF1">
    <property type="entry name" value="PENTAPEPTIDE REPEAT-CONTAINING PROTEIN"/>
    <property type="match status" value="1"/>
</dbReference>
<dbReference type="InterPro" id="IPR016181">
    <property type="entry name" value="Acyl_CoA_acyltransferase"/>
</dbReference>
<evidence type="ECO:0000313" key="3">
    <source>
        <dbReference type="Proteomes" id="UP000076623"/>
    </source>
</evidence>
<dbReference type="Gene3D" id="2.160.20.80">
    <property type="entry name" value="E3 ubiquitin-protein ligase SopA"/>
    <property type="match status" value="1"/>
</dbReference>
<dbReference type="PANTHER" id="PTHR42999">
    <property type="entry name" value="ANTIBIOTIC RESISTANCE PROTEIN MCBG"/>
    <property type="match status" value="1"/>
</dbReference>
<dbReference type="CDD" id="cd04301">
    <property type="entry name" value="NAT_SF"/>
    <property type="match status" value="1"/>
</dbReference>
<dbReference type="InterPro" id="IPR052949">
    <property type="entry name" value="PA_immunity-related"/>
</dbReference>
<dbReference type="STRING" id="1221500.ABE65_010650"/>
<gene>
    <name evidence="2" type="ORF">ABE65_010650</name>
</gene>
<dbReference type="PROSITE" id="PS51186">
    <property type="entry name" value="GNAT"/>
    <property type="match status" value="1"/>
</dbReference>
<dbReference type="GO" id="GO:0016747">
    <property type="term" value="F:acyltransferase activity, transferring groups other than amino-acyl groups"/>
    <property type="evidence" value="ECO:0007669"/>
    <property type="project" value="InterPro"/>
</dbReference>
<feature type="domain" description="N-acetyltransferase" evidence="1">
    <location>
        <begin position="4"/>
        <end position="157"/>
    </location>
</feature>
<keyword evidence="3" id="KW-1185">Reference proteome</keyword>
<proteinExistence type="predicted"/>
<reference evidence="2 3" key="1">
    <citation type="submission" date="2016-04" db="EMBL/GenBank/DDBJ databases">
        <title>Complete genome sequence of Fictibacillus phosphorivorans G25-29, a strain toxic to nematodes.</title>
        <authorList>
            <person name="Zheng Z."/>
        </authorList>
    </citation>
    <scope>NUCLEOTIDE SEQUENCE [LARGE SCALE GENOMIC DNA]</scope>
    <source>
        <strain evidence="2 3">G25-29</strain>
    </source>
</reference>
<evidence type="ECO:0000259" key="1">
    <source>
        <dbReference type="PROSITE" id="PS51186"/>
    </source>
</evidence>
<dbReference type="SUPFAM" id="SSF141571">
    <property type="entry name" value="Pentapeptide repeat-like"/>
    <property type="match status" value="1"/>
</dbReference>
<dbReference type="InterPro" id="IPR000182">
    <property type="entry name" value="GNAT_dom"/>
</dbReference>
<protein>
    <submittedName>
        <fullName evidence="2">Acetyltransferase</fullName>
    </submittedName>
</protein>
<evidence type="ECO:0000313" key="2">
    <source>
        <dbReference type="EMBL" id="ANC77236.1"/>
    </source>
</evidence>
<dbReference type="InterPro" id="IPR001646">
    <property type="entry name" value="5peptide_repeat"/>
</dbReference>
<accession>A0A160IMM2</accession>
<dbReference type="Gene3D" id="3.40.630.30">
    <property type="match status" value="1"/>
</dbReference>
<dbReference type="SUPFAM" id="SSF55729">
    <property type="entry name" value="Acyl-CoA N-acyltransferases (Nat)"/>
    <property type="match status" value="1"/>
</dbReference>
<dbReference type="RefSeq" id="WP_066394553.1">
    <property type="nucleotide sequence ID" value="NZ_CP015378.1"/>
</dbReference>
<keyword evidence="2" id="KW-0808">Transferase</keyword>
<dbReference type="AlphaFoldDB" id="A0A160IMM2"/>
<dbReference type="Pfam" id="PF13599">
    <property type="entry name" value="Pentapeptide_4"/>
    <property type="match status" value="1"/>
</dbReference>
<dbReference type="Pfam" id="PF00583">
    <property type="entry name" value="Acetyltransf_1"/>
    <property type="match status" value="1"/>
</dbReference>
<dbReference type="EMBL" id="CP015378">
    <property type="protein sequence ID" value="ANC77236.1"/>
    <property type="molecule type" value="Genomic_DNA"/>
</dbReference>
<dbReference type="KEGG" id="fpn:ABE65_010650"/>
<organism evidence="2 3">
    <name type="scientific">Fictibacillus phosphorivorans</name>
    <dbReference type="NCBI Taxonomy" id="1221500"/>
    <lineage>
        <taxon>Bacteria</taxon>
        <taxon>Bacillati</taxon>
        <taxon>Bacillota</taxon>
        <taxon>Bacilli</taxon>
        <taxon>Bacillales</taxon>
        <taxon>Fictibacillaceae</taxon>
        <taxon>Fictibacillus</taxon>
    </lineage>
</organism>
<dbReference type="Proteomes" id="UP000076623">
    <property type="component" value="Chromosome"/>
</dbReference>
<name>A0A160IMM2_9BACL</name>
<sequence>MLQTTLEKATVNDAEQLTAIMKKTFDFEAEKWLSNRDIIDYNIQPPGYTSIEMTKYMIRELEYFKVMYDGLLVGGIIATISGKSYGRIDRIFIDPEHQGNGIGSTVINLIEKEFPFVRAWDLETSSRQLNNHHFYKKLGYVVTFEGEEEYCFVKHIKQSLQPDSLLTNQNLSYQQFENSDLSHSEYYQVTMEGSSVSNSNVSHIHMSNCNLSHSKFQNINYRKTMFADLNLSDSEFIYVTLSGVQFTDTNLGDIAKPLVFNRCDLTGSKLINCDLKHVEIEKSDTSGMKIDNIPVEELLQLYYQTSKN</sequence>